<evidence type="ECO:0000313" key="1">
    <source>
        <dbReference type="EMBL" id="KAH9768296.1"/>
    </source>
</evidence>
<organism evidence="1 2">
    <name type="scientific">Citrus sinensis</name>
    <name type="common">Sweet orange</name>
    <name type="synonym">Citrus aurantium var. sinensis</name>
    <dbReference type="NCBI Taxonomy" id="2711"/>
    <lineage>
        <taxon>Eukaryota</taxon>
        <taxon>Viridiplantae</taxon>
        <taxon>Streptophyta</taxon>
        <taxon>Embryophyta</taxon>
        <taxon>Tracheophyta</taxon>
        <taxon>Spermatophyta</taxon>
        <taxon>Magnoliopsida</taxon>
        <taxon>eudicotyledons</taxon>
        <taxon>Gunneridae</taxon>
        <taxon>Pentapetalae</taxon>
        <taxon>rosids</taxon>
        <taxon>malvids</taxon>
        <taxon>Sapindales</taxon>
        <taxon>Rutaceae</taxon>
        <taxon>Aurantioideae</taxon>
        <taxon>Citrus</taxon>
    </lineage>
</organism>
<proteinExistence type="predicted"/>
<gene>
    <name evidence="1" type="ORF">KPL71_011557</name>
</gene>
<sequence length="585" mass="66563">MASATETTLLLIFLSILFFNPAFSDSGHHSSPSNNDNQTNNNNQHHNFKEPLTTFIKSDNYQNDTDFDLLFGEGNFNKISCNLREVAAWAAECSQDVVILSGKNFSDFLAKNRHVVVFFYMRWCPPCWKMVPEYAAAAKMLKGEAAFAMVDTFVEQELREKYNLHEYPMLYFFIGGVKLYHSGSRRRTLLLLLTSSIILFKLYLFPPTQSHEDLKAEPDELELTNLNNNHTWPLLYAKDVVSLNGKNFSEFMGKNRNVMVMFYANWCYWSKKLAPEFAAAAKMLKGEAELVMVDAYLERDLAKEYNILADIVDFVVDGIAVSYKSLNSWDVISAWVREKMTLGTYSITTTDEAERILTVESKLVLGFLHDLEGMESEELAAASKLHSDVNFYQTTSADVAEFFHIHPKSKRPALIFLHLEAGKATPFRHQFTRLAIANFVTHTKHPLVVTLTIHNAEFVFQDPRKQLWLFAPAYGSDKVILTFEEVAKALKGKLLHVYVEMNSEGVGRRVSQEFGVSGNAPRVIAYSARDAKKYVLNGELTLSSIKSFGEEFLEDKLLNQSDQISETILKLPSQSRASYQLRTHE</sequence>
<dbReference type="EMBL" id="CM039173">
    <property type="protein sequence ID" value="KAH9768296.1"/>
    <property type="molecule type" value="Genomic_DNA"/>
</dbReference>
<dbReference type="Proteomes" id="UP000829398">
    <property type="component" value="Chromosome 4"/>
</dbReference>
<name>A0ACB8L4I4_CITSI</name>
<comment type="caution">
    <text evidence="1">The sequence shown here is derived from an EMBL/GenBank/DDBJ whole genome shotgun (WGS) entry which is preliminary data.</text>
</comment>
<accession>A0ACB8L4I4</accession>
<reference evidence="2" key="1">
    <citation type="journal article" date="2023" name="Hortic. Res.">
        <title>A chromosome-level phased genome enabling allele-level studies in sweet orange: a case study on citrus Huanglongbing tolerance.</title>
        <authorList>
            <person name="Wu B."/>
            <person name="Yu Q."/>
            <person name="Deng Z."/>
            <person name="Duan Y."/>
            <person name="Luo F."/>
            <person name="Gmitter F. Jr."/>
        </authorList>
    </citation>
    <scope>NUCLEOTIDE SEQUENCE [LARGE SCALE GENOMIC DNA]</scope>
    <source>
        <strain evidence="2">cv. Valencia</strain>
    </source>
</reference>
<protein>
    <submittedName>
        <fullName evidence="1">Protein disulfide isomerase-like 1-3</fullName>
    </submittedName>
</protein>
<evidence type="ECO:0000313" key="2">
    <source>
        <dbReference type="Proteomes" id="UP000829398"/>
    </source>
</evidence>
<keyword evidence="2" id="KW-1185">Reference proteome</keyword>